<dbReference type="Gene3D" id="3.30.70.270">
    <property type="match status" value="2"/>
</dbReference>
<evidence type="ECO:0000259" key="1">
    <source>
        <dbReference type="PROSITE" id="PS50994"/>
    </source>
</evidence>
<dbReference type="GO" id="GO:0015074">
    <property type="term" value="P:DNA integration"/>
    <property type="evidence" value="ECO:0007669"/>
    <property type="project" value="InterPro"/>
</dbReference>
<dbReference type="Proteomes" id="UP000026915">
    <property type="component" value="Chromosome 6"/>
</dbReference>
<protein>
    <recommendedName>
        <fullName evidence="1">Integrase catalytic domain-containing protein</fullName>
    </recommendedName>
</protein>
<dbReference type="InterPro" id="IPR001584">
    <property type="entry name" value="Integrase_cat-core"/>
</dbReference>
<accession>A0A061G9A9</accession>
<proteinExistence type="predicted"/>
<dbReference type="InterPro" id="IPR043502">
    <property type="entry name" value="DNA/RNA_pol_sf"/>
</dbReference>
<dbReference type="InParanoid" id="A0A061G9A9"/>
<name>A0A061G9A9_THECC</name>
<sequence length="692" mass="79642">MTFASFFDRNLSPLEEEIVVHTPLEEQLVRNTCYRDCGIRVGKKEFRGDLIPLAIRKGYSAYLAHVIDTSKEEPKLKDVSIVIEFSDVFLDELLGLLPDRKLEFSIDLLSGTAPISIISYRMAPAELRKLKVQLQDLINKGFIRPSTSPWGAPVLFVKKKDGILWLCIDYRQLNGVTIKNKYPLPRIDDLFYHLQGAMVFSKIDLRVFNSYLEKFVIVFIDDILVYSKDDDEHAVHLRIVLQTLLTPLTRLTRKGVKFEWDDVCGSRFQELKNQLTSTPVLTLPVNGKEFVVYSDTSKLGLGCLLMQDEKVVAYASWKANVVGDALSRKSLSSLASLQNSYIPMLLEMKSLGIQLSNSEDGTVLASFVVRPLLLKQIKELQKYDDELKWEVQKLRDGETNEFRLGDDGILMLGDRIKAEQQKPLGTLQPLPIPKWKWEHVTVDFVLGLPWTQSGKDAIRVIVDRLTTSAHFFAIHSTCSIEKLAKLYIDEIVRLHGVPVSIVSDRDPRFTSRFLLKFQEAFGTNLRFSTTFHPQIDGQFERTIQTLDNMLQACVIDFIGSWDRHLPLVEFAYNNSFQSSIGMAPYEALYGRKCRTPICWDEVGDRKLFNVESIDLTNDKIKVIRERLKTDQDKQKSYFDRRRKNLEFKVDDRVFLKVFPWKGMIRFAKRESSIRDTLDCFISLKALGQWHID</sequence>
<dbReference type="PROSITE" id="PS50994">
    <property type="entry name" value="INTEGRASE"/>
    <property type="match status" value="1"/>
</dbReference>
<dbReference type="GO" id="GO:0003824">
    <property type="term" value="F:catalytic activity"/>
    <property type="evidence" value="ECO:0007669"/>
    <property type="project" value="UniProtKB-KW"/>
</dbReference>
<organism evidence="2 3">
    <name type="scientific">Theobroma cacao</name>
    <name type="common">Cacao</name>
    <name type="synonym">Cocoa</name>
    <dbReference type="NCBI Taxonomy" id="3641"/>
    <lineage>
        <taxon>Eukaryota</taxon>
        <taxon>Viridiplantae</taxon>
        <taxon>Streptophyta</taxon>
        <taxon>Embryophyta</taxon>
        <taxon>Tracheophyta</taxon>
        <taxon>Spermatophyta</taxon>
        <taxon>Magnoliopsida</taxon>
        <taxon>eudicotyledons</taxon>
        <taxon>Gunneridae</taxon>
        <taxon>Pentapetalae</taxon>
        <taxon>rosids</taxon>
        <taxon>malvids</taxon>
        <taxon>Malvales</taxon>
        <taxon>Malvaceae</taxon>
        <taxon>Byttnerioideae</taxon>
        <taxon>Theobroma</taxon>
    </lineage>
</organism>
<gene>
    <name evidence="2" type="ORF">TCM_028160</name>
</gene>
<dbReference type="Gramene" id="EOY26465">
    <property type="protein sequence ID" value="EOY26465"/>
    <property type="gene ID" value="TCM_028160"/>
</dbReference>
<dbReference type="SUPFAM" id="SSF56672">
    <property type="entry name" value="DNA/RNA polymerases"/>
    <property type="match status" value="1"/>
</dbReference>
<dbReference type="PANTHER" id="PTHR37984:SF15">
    <property type="entry name" value="INTEGRASE CATALYTIC DOMAIN-CONTAINING PROTEIN"/>
    <property type="match status" value="1"/>
</dbReference>
<keyword evidence="3" id="KW-1185">Reference proteome</keyword>
<evidence type="ECO:0000313" key="3">
    <source>
        <dbReference type="Proteomes" id="UP000026915"/>
    </source>
</evidence>
<dbReference type="Gene3D" id="3.30.420.10">
    <property type="entry name" value="Ribonuclease H-like superfamily/Ribonuclease H"/>
    <property type="match status" value="1"/>
</dbReference>
<dbReference type="InterPro" id="IPR050951">
    <property type="entry name" value="Retrovirus_Pol_polyprotein"/>
</dbReference>
<dbReference type="HOGENOM" id="CLU_000384_38_1_1"/>
<dbReference type="SUPFAM" id="SSF53098">
    <property type="entry name" value="Ribonuclease H-like"/>
    <property type="match status" value="1"/>
</dbReference>
<evidence type="ECO:0000313" key="2">
    <source>
        <dbReference type="EMBL" id="EOY26465.1"/>
    </source>
</evidence>
<dbReference type="InterPro" id="IPR012337">
    <property type="entry name" value="RNaseH-like_sf"/>
</dbReference>
<dbReference type="EMBL" id="CM001884">
    <property type="protein sequence ID" value="EOY26465.1"/>
    <property type="molecule type" value="Genomic_DNA"/>
</dbReference>
<dbReference type="AlphaFoldDB" id="A0A061G9A9"/>
<dbReference type="GO" id="GO:0003676">
    <property type="term" value="F:nucleic acid binding"/>
    <property type="evidence" value="ECO:0007669"/>
    <property type="project" value="InterPro"/>
</dbReference>
<dbReference type="eggNOG" id="KOG0017">
    <property type="taxonomic scope" value="Eukaryota"/>
</dbReference>
<dbReference type="Pfam" id="PF17919">
    <property type="entry name" value="RT_RNaseH_2"/>
    <property type="match status" value="1"/>
</dbReference>
<dbReference type="InterPro" id="IPR036397">
    <property type="entry name" value="RNaseH_sf"/>
</dbReference>
<dbReference type="OMA" id="ECEAFMA"/>
<dbReference type="InterPro" id="IPR041577">
    <property type="entry name" value="RT_RNaseH_2"/>
</dbReference>
<dbReference type="PANTHER" id="PTHR37984">
    <property type="entry name" value="PROTEIN CBG26694"/>
    <property type="match status" value="1"/>
</dbReference>
<reference evidence="2 3" key="1">
    <citation type="journal article" date="2013" name="Genome Biol.">
        <title>The genome sequence of the most widely cultivated cacao type and its use to identify candidate genes regulating pod color.</title>
        <authorList>
            <person name="Motamayor J.C."/>
            <person name="Mockaitis K."/>
            <person name="Schmutz J."/>
            <person name="Haiminen N."/>
            <person name="Iii D.L."/>
            <person name="Cornejo O."/>
            <person name="Findley S.D."/>
            <person name="Zheng P."/>
            <person name="Utro F."/>
            <person name="Royaert S."/>
            <person name="Saski C."/>
            <person name="Jenkins J."/>
            <person name="Podicheti R."/>
            <person name="Zhao M."/>
            <person name="Scheffler B.E."/>
            <person name="Stack J.C."/>
            <person name="Feltus F.A."/>
            <person name="Mustiga G.M."/>
            <person name="Amores F."/>
            <person name="Phillips W."/>
            <person name="Marelli J.P."/>
            <person name="May G.D."/>
            <person name="Shapiro H."/>
            <person name="Ma J."/>
            <person name="Bustamante C.D."/>
            <person name="Schnell R.J."/>
            <person name="Main D."/>
            <person name="Gilbert D."/>
            <person name="Parida L."/>
            <person name="Kuhn D.N."/>
        </authorList>
    </citation>
    <scope>NUCLEOTIDE SEQUENCE [LARGE SCALE GENOMIC DNA]</scope>
    <source>
        <strain evidence="3">cv. Matina 1-6</strain>
    </source>
</reference>
<dbReference type="CDD" id="cd01647">
    <property type="entry name" value="RT_LTR"/>
    <property type="match status" value="1"/>
</dbReference>
<dbReference type="Gene3D" id="3.10.10.10">
    <property type="entry name" value="HIV Type 1 Reverse Transcriptase, subunit A, domain 1"/>
    <property type="match status" value="1"/>
</dbReference>
<feature type="domain" description="Integrase catalytic" evidence="1">
    <location>
        <begin position="427"/>
        <end position="592"/>
    </location>
</feature>
<dbReference type="InterPro" id="IPR043128">
    <property type="entry name" value="Rev_trsase/Diguanyl_cyclase"/>
</dbReference>